<sequence length="255" mass="27887">MDVPTGYSYAIWTKNSVDAVEDVLARHIFSRLCPDNSPPLVVDVGSIKRDRASENRTGPSFVERFDWDALRYKAERGSENSAVGLGNSTEIFATARYFADAAPTPFWALLPGVNDGNSYSHLLWTQGVIDHVEDVLARDVFSRLCANGSPLMVDVGSNIGWYSLLALAHGCRVLAIDAAADTLNFMNMSLALNGWLDRARLINAVATSQGIVVFNGWNVESPGDDHPSAHSRDIFAGRRKSMRSDSATSMDSMRT</sequence>
<feature type="compositionally biased region" description="Polar residues" evidence="1">
    <location>
        <begin position="244"/>
        <end position="255"/>
    </location>
</feature>
<accession>A0AAW1QHF8</accession>
<comment type="caution">
    <text evidence="2">The sequence shown here is derived from an EMBL/GenBank/DDBJ whole genome shotgun (WGS) entry which is preliminary data.</text>
</comment>
<feature type="compositionally biased region" description="Basic and acidic residues" evidence="1">
    <location>
        <begin position="223"/>
        <end position="236"/>
    </location>
</feature>
<reference evidence="2 3" key="1">
    <citation type="journal article" date="2024" name="Nat. Commun.">
        <title>Phylogenomics reveals the evolutionary origins of lichenization in chlorophyte algae.</title>
        <authorList>
            <person name="Puginier C."/>
            <person name="Libourel C."/>
            <person name="Otte J."/>
            <person name="Skaloud P."/>
            <person name="Haon M."/>
            <person name="Grisel S."/>
            <person name="Petersen M."/>
            <person name="Berrin J.G."/>
            <person name="Delaux P.M."/>
            <person name="Dal Grande F."/>
            <person name="Keller J."/>
        </authorList>
    </citation>
    <scope>NUCLEOTIDE SEQUENCE [LARGE SCALE GENOMIC DNA]</scope>
    <source>
        <strain evidence="2 3">SAG 245.80</strain>
    </source>
</reference>
<dbReference type="PANTHER" id="PTHR34203">
    <property type="entry name" value="METHYLTRANSFERASE, FKBM FAMILY PROTEIN"/>
    <property type="match status" value="1"/>
</dbReference>
<dbReference type="InterPro" id="IPR029063">
    <property type="entry name" value="SAM-dependent_MTases_sf"/>
</dbReference>
<protein>
    <recommendedName>
        <fullName evidence="4">tRNA(Phe) (4-demethylwyosine(37)-C(7)) aminocarboxypropyltransferase</fullName>
    </recommendedName>
</protein>
<proteinExistence type="predicted"/>
<feature type="region of interest" description="Disordered" evidence="1">
    <location>
        <begin position="223"/>
        <end position="255"/>
    </location>
</feature>
<organism evidence="2 3">
    <name type="scientific">Elliptochloris bilobata</name>
    <dbReference type="NCBI Taxonomy" id="381761"/>
    <lineage>
        <taxon>Eukaryota</taxon>
        <taxon>Viridiplantae</taxon>
        <taxon>Chlorophyta</taxon>
        <taxon>core chlorophytes</taxon>
        <taxon>Trebouxiophyceae</taxon>
        <taxon>Trebouxiophyceae incertae sedis</taxon>
        <taxon>Elliptochloris clade</taxon>
        <taxon>Elliptochloris</taxon>
    </lineage>
</organism>
<dbReference type="Gene3D" id="3.40.50.150">
    <property type="entry name" value="Vaccinia Virus protein VP39"/>
    <property type="match status" value="1"/>
</dbReference>
<evidence type="ECO:0000313" key="2">
    <source>
        <dbReference type="EMBL" id="KAK9820841.1"/>
    </source>
</evidence>
<evidence type="ECO:0000313" key="3">
    <source>
        <dbReference type="Proteomes" id="UP001445335"/>
    </source>
</evidence>
<gene>
    <name evidence="2" type="ORF">WJX81_004704</name>
</gene>
<dbReference type="AlphaFoldDB" id="A0AAW1QHF8"/>
<dbReference type="EMBL" id="JALJOU010000113">
    <property type="protein sequence ID" value="KAK9820841.1"/>
    <property type="molecule type" value="Genomic_DNA"/>
</dbReference>
<evidence type="ECO:0008006" key="4">
    <source>
        <dbReference type="Google" id="ProtNLM"/>
    </source>
</evidence>
<dbReference type="SUPFAM" id="SSF53335">
    <property type="entry name" value="S-adenosyl-L-methionine-dependent methyltransferases"/>
    <property type="match status" value="1"/>
</dbReference>
<dbReference type="PANTHER" id="PTHR34203:SF13">
    <property type="entry name" value="EXPRESSED PROTEIN"/>
    <property type="match status" value="1"/>
</dbReference>
<keyword evidence="3" id="KW-1185">Reference proteome</keyword>
<evidence type="ECO:0000256" key="1">
    <source>
        <dbReference type="SAM" id="MobiDB-lite"/>
    </source>
</evidence>
<name>A0AAW1QHF8_9CHLO</name>
<dbReference type="InterPro" id="IPR052514">
    <property type="entry name" value="SAM-dependent_MTase"/>
</dbReference>
<dbReference type="Proteomes" id="UP001445335">
    <property type="component" value="Unassembled WGS sequence"/>
</dbReference>